<gene>
    <name evidence="18" type="primary">nad4L</name>
</gene>
<keyword evidence="6 15" id="KW-0679">Respiratory chain</keyword>
<keyword evidence="10 15" id="KW-1133">Transmembrane helix</keyword>
<keyword evidence="5 15" id="KW-0813">Transport</keyword>
<evidence type="ECO:0000256" key="8">
    <source>
        <dbReference type="ARBA" id="ARBA00022967"/>
    </source>
</evidence>
<dbReference type="GO" id="GO:0008137">
    <property type="term" value="F:NADH dehydrogenase (ubiquinone) activity"/>
    <property type="evidence" value="ECO:0007669"/>
    <property type="project" value="UniProtKB-EC"/>
</dbReference>
<evidence type="ECO:0000256" key="2">
    <source>
        <dbReference type="ARBA" id="ARBA00010519"/>
    </source>
</evidence>
<keyword evidence="13 15" id="KW-0496">Mitochondrion</keyword>
<dbReference type="EC" id="7.1.1.2" evidence="3 15"/>
<keyword evidence="9 15" id="KW-0249">Electron transport</keyword>
<dbReference type="AlphaFoldDB" id="A0AAU6QGQ9"/>
<dbReference type="PANTHER" id="PTHR11434:SF0">
    <property type="entry name" value="NADH-UBIQUINONE OXIDOREDUCTASE CHAIN 4L"/>
    <property type="match status" value="1"/>
</dbReference>
<dbReference type="GO" id="GO:0016651">
    <property type="term" value="F:oxidoreductase activity, acting on NAD(P)H"/>
    <property type="evidence" value="ECO:0007669"/>
    <property type="project" value="InterPro"/>
</dbReference>
<evidence type="ECO:0000256" key="14">
    <source>
        <dbReference type="ARBA" id="ARBA00023136"/>
    </source>
</evidence>
<evidence type="ECO:0000256" key="9">
    <source>
        <dbReference type="ARBA" id="ARBA00022982"/>
    </source>
</evidence>
<organism evidence="18">
    <name type="scientific">Prionospio plumosa</name>
    <dbReference type="NCBI Taxonomy" id="3050096"/>
    <lineage>
        <taxon>Eukaryota</taxon>
        <taxon>Metazoa</taxon>
        <taxon>Spiralia</taxon>
        <taxon>Lophotrochozoa</taxon>
        <taxon>Annelida</taxon>
        <taxon>Polychaeta</taxon>
        <taxon>Sedentaria</taxon>
        <taxon>Canalipalpata</taxon>
        <taxon>Spionida</taxon>
        <taxon>Spionidae</taxon>
        <taxon>Prionospio</taxon>
    </lineage>
</organism>
<dbReference type="EMBL" id="OR935920">
    <property type="protein sequence ID" value="WZB40597.1"/>
    <property type="molecule type" value="Genomic_DNA"/>
</dbReference>
<feature type="transmembrane region" description="Helical" evidence="15">
    <location>
        <begin position="56"/>
        <end position="81"/>
    </location>
</feature>
<protein>
    <recommendedName>
        <fullName evidence="4 15">NADH-ubiquinone oxidoreductase chain 4L</fullName>
        <ecNumber evidence="3 15">7.1.1.2</ecNumber>
    </recommendedName>
</protein>
<accession>A0AAU6QGQ9</accession>
<evidence type="ECO:0000313" key="16">
    <source>
        <dbReference type="EMBL" id="WZB40597.1"/>
    </source>
</evidence>
<comment type="similarity">
    <text evidence="2 15">Belongs to the complex I subunit 4L family.</text>
</comment>
<evidence type="ECO:0000256" key="3">
    <source>
        <dbReference type="ARBA" id="ARBA00012944"/>
    </source>
</evidence>
<sequence length="98" mass="10532">MSISIIFVLSLLPLLAILAFISQRRHVLMCLLSLEAALLSLAFMAVFMSTSLSLNNFFFCVVILSFGACEAAVALAVLVVITRTFGSDSINAINLSKC</sequence>
<dbReference type="GO" id="GO:0042773">
    <property type="term" value="P:ATP synthesis coupled electron transport"/>
    <property type="evidence" value="ECO:0007669"/>
    <property type="project" value="UniProtKB-UniRule"/>
</dbReference>
<evidence type="ECO:0000256" key="13">
    <source>
        <dbReference type="ARBA" id="ARBA00023128"/>
    </source>
</evidence>
<keyword evidence="12 15" id="KW-0830">Ubiquinone</keyword>
<keyword evidence="8 15" id="KW-1278">Translocase</keyword>
<comment type="function">
    <text evidence="15">Core subunit of the mitochondrial membrane respiratory chain NADH dehydrogenase (Complex I) which catalyzes electron transfer from NADH through the respiratory chain, using ubiquinone as an electron acceptor.</text>
</comment>
<keyword evidence="11 15" id="KW-0520">NAD</keyword>
<evidence type="ECO:0000256" key="12">
    <source>
        <dbReference type="ARBA" id="ARBA00023075"/>
    </source>
</evidence>
<dbReference type="EMBL" id="OR935923">
    <property type="protein sequence ID" value="WZB40636.1"/>
    <property type="molecule type" value="Genomic_DNA"/>
</dbReference>
<feature type="transmembrane region" description="Helical" evidence="15">
    <location>
        <begin position="6"/>
        <end position="22"/>
    </location>
</feature>
<evidence type="ECO:0000256" key="4">
    <source>
        <dbReference type="ARBA" id="ARBA00016612"/>
    </source>
</evidence>
<dbReference type="Pfam" id="PF00420">
    <property type="entry name" value="Oxidored_q2"/>
    <property type="match status" value="1"/>
</dbReference>
<keyword evidence="7 15" id="KW-0812">Transmembrane</keyword>
<geneLocation type="mitochondrion" evidence="18"/>
<dbReference type="Gene3D" id="1.10.287.3510">
    <property type="match status" value="1"/>
</dbReference>
<keyword evidence="14 15" id="KW-0472">Membrane</keyword>
<dbReference type="GO" id="GO:0030964">
    <property type="term" value="C:NADH dehydrogenase complex"/>
    <property type="evidence" value="ECO:0007669"/>
    <property type="project" value="TreeGrafter"/>
</dbReference>
<dbReference type="InterPro" id="IPR039428">
    <property type="entry name" value="NUOK/Mnh_C1-like"/>
</dbReference>
<evidence type="ECO:0000313" key="17">
    <source>
        <dbReference type="EMBL" id="WZB40636.1"/>
    </source>
</evidence>
<proteinExistence type="inferred from homology"/>
<dbReference type="PANTHER" id="PTHR11434">
    <property type="entry name" value="NADH-UBIQUINONE OXIDOREDUCTASE SUBUNIT ND4L"/>
    <property type="match status" value="1"/>
</dbReference>
<name>A0AAU6QGQ9_9ANNE</name>
<dbReference type="EMBL" id="OR935924">
    <property type="protein sequence ID" value="WZB40649.1"/>
    <property type="molecule type" value="Genomic_DNA"/>
</dbReference>
<reference evidence="18" key="1">
    <citation type="submission" date="2023-11" db="EMBL/GenBank/DDBJ databases">
        <title>Species delimitation and phylogenetic relationships of the Prionospio complex (Annelida, Spionidae) in the Northeast Atlantic.</title>
        <authorList>
            <person name="Hektoen M.M."/>
            <person name="Bakken T."/>
            <person name="Radashevsky V.I."/>
            <person name="Ekrem T."/>
            <person name="Dunshea G."/>
        </authorList>
    </citation>
    <scope>NUCLEOTIDE SEQUENCE</scope>
    <source>
        <strain evidence="17">NTNU-VM:84083</strain>
        <strain evidence="16">NTNU-VM:84089</strain>
        <strain evidence="18">NTNU-VM:84092</strain>
    </source>
</reference>
<dbReference type="GO" id="GO:0005743">
    <property type="term" value="C:mitochondrial inner membrane"/>
    <property type="evidence" value="ECO:0007669"/>
    <property type="project" value="UniProtKB-SubCell"/>
</dbReference>
<evidence type="ECO:0000256" key="15">
    <source>
        <dbReference type="RuleBase" id="RU004419"/>
    </source>
</evidence>
<evidence type="ECO:0000256" key="5">
    <source>
        <dbReference type="ARBA" id="ARBA00022448"/>
    </source>
</evidence>
<keyword evidence="15" id="KW-0999">Mitochondrion inner membrane</keyword>
<evidence type="ECO:0000256" key="1">
    <source>
        <dbReference type="ARBA" id="ARBA00004225"/>
    </source>
</evidence>
<evidence type="ECO:0000256" key="11">
    <source>
        <dbReference type="ARBA" id="ARBA00023027"/>
    </source>
</evidence>
<dbReference type="InterPro" id="IPR001133">
    <property type="entry name" value="NADH_UbQ_OxRdtase_chain4L/K"/>
</dbReference>
<evidence type="ECO:0000256" key="7">
    <source>
        <dbReference type="ARBA" id="ARBA00022692"/>
    </source>
</evidence>
<comment type="catalytic activity">
    <reaction evidence="15">
        <text>a ubiquinone + NADH + 5 H(+)(in) = a ubiquinol + NAD(+) + 4 H(+)(out)</text>
        <dbReference type="Rhea" id="RHEA:29091"/>
        <dbReference type="Rhea" id="RHEA-COMP:9565"/>
        <dbReference type="Rhea" id="RHEA-COMP:9566"/>
        <dbReference type="ChEBI" id="CHEBI:15378"/>
        <dbReference type="ChEBI" id="CHEBI:16389"/>
        <dbReference type="ChEBI" id="CHEBI:17976"/>
        <dbReference type="ChEBI" id="CHEBI:57540"/>
        <dbReference type="ChEBI" id="CHEBI:57945"/>
        <dbReference type="EC" id="7.1.1.2"/>
    </reaction>
</comment>
<evidence type="ECO:0000256" key="6">
    <source>
        <dbReference type="ARBA" id="ARBA00022660"/>
    </source>
</evidence>
<evidence type="ECO:0000313" key="18">
    <source>
        <dbReference type="EMBL" id="WZB40649.1"/>
    </source>
</evidence>
<comment type="subcellular location">
    <subcellularLocation>
        <location evidence="15">Mitochondrion inner membrane</location>
        <topology evidence="15">Multi-pass membrane protein</topology>
    </subcellularLocation>
    <subcellularLocation>
        <location evidence="1">Mitochondrion membrane</location>
        <topology evidence="1">Multi-pass membrane protein</topology>
    </subcellularLocation>
</comment>
<evidence type="ECO:0000256" key="10">
    <source>
        <dbReference type="ARBA" id="ARBA00022989"/>
    </source>
</evidence>
<feature type="transmembrane region" description="Helical" evidence="15">
    <location>
        <begin position="29"/>
        <end position="50"/>
    </location>
</feature>